<dbReference type="Gene3D" id="3.90.50.10">
    <property type="entry name" value="Photosynthetic Reaction Center, subunit H, domain 2"/>
    <property type="match status" value="1"/>
</dbReference>
<dbReference type="OrthoDB" id="510842at2"/>
<protein>
    <recommendedName>
        <fullName evidence="3">PRC-barrel domain-containing protein</fullName>
    </recommendedName>
</protein>
<organism evidence="1 2">
    <name type="scientific">Streptomyces griseoaurantiacus</name>
    <dbReference type="NCBI Taxonomy" id="68213"/>
    <lineage>
        <taxon>Bacteria</taxon>
        <taxon>Bacillati</taxon>
        <taxon>Actinomycetota</taxon>
        <taxon>Actinomycetes</taxon>
        <taxon>Kitasatosporales</taxon>
        <taxon>Streptomycetaceae</taxon>
        <taxon>Streptomyces</taxon>
        <taxon>Streptomyces aurantiacus group</taxon>
    </lineage>
</organism>
<evidence type="ECO:0008006" key="3">
    <source>
        <dbReference type="Google" id="ProtNLM"/>
    </source>
</evidence>
<sequence length="121" mass="13109">MTIDRPWAYAPDSGHAEGQVLTGYAVAASDGTIGHVDRQVERDGMRHLIVDTGVWVFGKSMLIPAGLVTAIDTEARKVSLACTKDEVKAAPVFRTDSETLEPAYLNRVDAYYRSLPVASAE</sequence>
<dbReference type="SUPFAM" id="SSF50346">
    <property type="entry name" value="PRC-barrel domain"/>
    <property type="match status" value="1"/>
</dbReference>
<dbReference type="GO" id="GO:0030077">
    <property type="term" value="C:plasma membrane light-harvesting complex"/>
    <property type="evidence" value="ECO:0007669"/>
    <property type="project" value="InterPro"/>
</dbReference>
<evidence type="ECO:0000313" key="1">
    <source>
        <dbReference type="EMBL" id="SDE53707.1"/>
    </source>
</evidence>
<dbReference type="GO" id="GO:0019684">
    <property type="term" value="P:photosynthesis, light reaction"/>
    <property type="evidence" value="ECO:0007669"/>
    <property type="project" value="InterPro"/>
</dbReference>
<name>A0A1G7DQD9_9ACTN</name>
<dbReference type="InterPro" id="IPR014747">
    <property type="entry name" value="Bac_photo_RC_H_C"/>
</dbReference>
<dbReference type="Proteomes" id="UP000198614">
    <property type="component" value="Unassembled WGS sequence"/>
</dbReference>
<accession>A0A1G7DQD9</accession>
<evidence type="ECO:0000313" key="2">
    <source>
        <dbReference type="Proteomes" id="UP000198614"/>
    </source>
</evidence>
<reference evidence="1 2" key="1">
    <citation type="submission" date="2016-10" db="EMBL/GenBank/DDBJ databases">
        <authorList>
            <person name="de Groot N.N."/>
        </authorList>
    </citation>
    <scope>NUCLEOTIDE SEQUENCE [LARGE SCALE GENOMIC DNA]</scope>
    <source>
        <strain evidence="1 2">CGMCC 4.1859</strain>
    </source>
</reference>
<gene>
    <name evidence="1" type="ORF">SAMN05216260_102285</name>
</gene>
<dbReference type="EMBL" id="FNAX01000002">
    <property type="protein sequence ID" value="SDE53707.1"/>
    <property type="molecule type" value="Genomic_DNA"/>
</dbReference>
<dbReference type="AlphaFoldDB" id="A0A1G7DQD9"/>
<dbReference type="InterPro" id="IPR011033">
    <property type="entry name" value="PRC_barrel-like_sf"/>
</dbReference>
<proteinExistence type="predicted"/>